<sequence length="365" mass="39329">MALMDGGEHAGERRKAKEYGEKARRAMEKGGSSSEQTFFMMWTENPRNAEAAAAAAGAAGRRGGAGERAGGGQDGVLERTRGAGARPRKEVGDDDAANAASRPTVPVARVEQELDRAWSWSCSRCCRVQSSCFLNETIFSGGYTDTGASVTFDLLFLLVIGSYPFDEALILFNFVVTAARGPEDLINIFWRPPSSKIKGHRQLFHVLLAFLRTWDGKYGVCFTVCSIFAEQASTILTGCVFWDGGSTWGSGDQINGSRRNSGAAAVGGELPLGHSRTKGRGRAARTTEPRRTVVAQPHGGSRQQEDEGSSSGGWWRALTGLQSNKGRRSASRTVATQPHEGRADEFLRSGREVKANDFVEAVVKS</sequence>
<reference evidence="2" key="2">
    <citation type="submission" date="2006-06" db="EMBL/GenBank/DDBJ databases">
        <authorList>
            <person name="Buell R."/>
            <person name="Wing R.A."/>
            <person name="McCombie W.A."/>
            <person name="Ouyang S."/>
        </authorList>
    </citation>
    <scope>NUCLEOTIDE SEQUENCE</scope>
</reference>
<accession>Q10AV8</accession>
<dbReference type="AlphaFoldDB" id="Q10AV8"/>
<gene>
    <name evidence="2" type="ordered locus">LOC_Os03g62300</name>
</gene>
<feature type="region of interest" description="Disordered" evidence="1">
    <location>
        <begin position="49"/>
        <end position="104"/>
    </location>
</feature>
<organism evidence="2">
    <name type="scientific">Oryza sativa subsp. japonica</name>
    <name type="common">Rice</name>
    <dbReference type="NCBI Taxonomy" id="39947"/>
    <lineage>
        <taxon>Eukaryota</taxon>
        <taxon>Viridiplantae</taxon>
        <taxon>Streptophyta</taxon>
        <taxon>Embryophyta</taxon>
        <taxon>Tracheophyta</taxon>
        <taxon>Spermatophyta</taxon>
        <taxon>Magnoliopsida</taxon>
        <taxon>Liliopsida</taxon>
        <taxon>Poales</taxon>
        <taxon>Poaceae</taxon>
        <taxon>BOP clade</taxon>
        <taxon>Oryzoideae</taxon>
        <taxon>Oryzeae</taxon>
        <taxon>Oryzinae</taxon>
        <taxon>Oryza</taxon>
        <taxon>Oryza sativa</taxon>
    </lineage>
</organism>
<feature type="region of interest" description="Disordered" evidence="1">
    <location>
        <begin position="1"/>
        <end position="36"/>
    </location>
</feature>
<feature type="compositionally biased region" description="Basic and acidic residues" evidence="1">
    <location>
        <begin position="1"/>
        <end position="28"/>
    </location>
</feature>
<protein>
    <submittedName>
        <fullName evidence="2">Uncharacterized protein</fullName>
    </submittedName>
</protein>
<name>Q10AV8_ORYSJ</name>
<evidence type="ECO:0000256" key="1">
    <source>
        <dbReference type="SAM" id="MobiDB-lite"/>
    </source>
</evidence>
<feature type="compositionally biased region" description="Low complexity" evidence="1">
    <location>
        <begin position="49"/>
        <end position="59"/>
    </location>
</feature>
<feature type="compositionally biased region" description="Basic and acidic residues" evidence="1">
    <location>
        <begin position="76"/>
        <end position="91"/>
    </location>
</feature>
<evidence type="ECO:0000313" key="2">
    <source>
        <dbReference type="EMBL" id="ABF99796.1"/>
    </source>
</evidence>
<reference evidence="2" key="1">
    <citation type="journal article" date="2005" name="Genome Res.">
        <title>Sequence, annotation, and analysis of synteny between rice chromosome 3 and diverged grass species.</title>
        <authorList>
            <consortium name="Rice Chromosome 3 Sequencing Consortium"/>
            <person name="Buell C.R."/>
            <person name="Yuan Q."/>
            <person name="Ouyang S."/>
            <person name="Liu J."/>
            <person name="Zhu W."/>
            <person name="Wang A."/>
            <person name="Maiti R."/>
            <person name="Haas B."/>
            <person name="Wortman J."/>
            <person name="Pertea M."/>
            <person name="Jones K.M."/>
            <person name="Kim M."/>
            <person name="Overton L."/>
            <person name="Tsitrin T."/>
            <person name="Fadrosh D."/>
            <person name="Bera J."/>
            <person name="Weaver B."/>
            <person name="Jin S."/>
            <person name="Johri S."/>
            <person name="Reardon M."/>
            <person name="Webb K."/>
            <person name="Hill J."/>
            <person name="Moffat K."/>
            <person name="Tallon L."/>
            <person name="Van Aken S."/>
            <person name="Lewis M."/>
            <person name="Utterback T."/>
            <person name="Feldblyum T."/>
            <person name="Zismann V."/>
            <person name="Iobst S."/>
            <person name="Hsiao J."/>
            <person name="de Vazeille A.R."/>
            <person name="Salzberg S.L."/>
            <person name="White O."/>
            <person name="Fraser C."/>
            <person name="Yu Y."/>
            <person name="Kim H."/>
            <person name="Rambo T."/>
            <person name="Currie J."/>
            <person name="Collura K."/>
            <person name="Kernodle-Thompson S."/>
            <person name="Wei F."/>
            <person name="Kudrna K."/>
            <person name="Ammiraju J.S."/>
            <person name="Luo M."/>
            <person name="Goicoechea J.L."/>
            <person name="Wing R.A."/>
            <person name="Henry D."/>
            <person name="Oates R."/>
            <person name="Palmer M."/>
            <person name="Pries G."/>
            <person name="Saski C."/>
            <person name="Simmons J."/>
            <person name="Soderlund C."/>
            <person name="Nelson W."/>
            <person name="de la Bastide M."/>
            <person name="Spiegel L."/>
            <person name="Nascimento L."/>
            <person name="Huang E."/>
            <person name="Preston R."/>
            <person name="Zutavern T."/>
            <person name="Palmer L."/>
            <person name="O'Shaughnessy A."/>
            <person name="Dike S."/>
            <person name="McCombie W.R."/>
            <person name="Minx P."/>
            <person name="Cordum H."/>
            <person name="Wilson R."/>
            <person name="Jin W."/>
            <person name="Lee H.R."/>
            <person name="Jiang J."/>
            <person name="Jackson S."/>
        </authorList>
    </citation>
    <scope>NUCLEOTIDE SEQUENCE [LARGE SCALE GENOMIC DNA]</scope>
</reference>
<dbReference type="EMBL" id="DP000009">
    <property type="protein sequence ID" value="ABF99796.1"/>
    <property type="molecule type" value="Genomic_DNA"/>
</dbReference>
<feature type="compositionally biased region" description="Basic and acidic residues" evidence="1">
    <location>
        <begin position="339"/>
        <end position="348"/>
    </location>
</feature>
<proteinExistence type="predicted"/>
<feature type="compositionally biased region" description="Gly residues" evidence="1">
    <location>
        <begin position="60"/>
        <end position="74"/>
    </location>
</feature>
<feature type="region of interest" description="Disordered" evidence="1">
    <location>
        <begin position="252"/>
        <end position="348"/>
    </location>
</feature>